<dbReference type="InterPro" id="IPR041698">
    <property type="entry name" value="Methyltransf_25"/>
</dbReference>
<reference evidence="2 3" key="1">
    <citation type="journal article" date="2012" name="Science">
        <title>The Paleozoic origin of enzymatic lignin decomposition reconstructed from 31 fungal genomes.</title>
        <authorList>
            <person name="Floudas D."/>
            <person name="Binder M."/>
            <person name="Riley R."/>
            <person name="Barry K."/>
            <person name="Blanchette R.A."/>
            <person name="Henrissat B."/>
            <person name="Martinez A.T."/>
            <person name="Otillar R."/>
            <person name="Spatafora J.W."/>
            <person name="Yadav J.S."/>
            <person name="Aerts A."/>
            <person name="Benoit I."/>
            <person name="Boyd A."/>
            <person name="Carlson A."/>
            <person name="Copeland A."/>
            <person name="Coutinho P.M."/>
            <person name="de Vries R.P."/>
            <person name="Ferreira P."/>
            <person name="Findley K."/>
            <person name="Foster B."/>
            <person name="Gaskell J."/>
            <person name="Glotzer D."/>
            <person name="Gorecki P."/>
            <person name="Heitman J."/>
            <person name="Hesse C."/>
            <person name="Hori C."/>
            <person name="Igarashi K."/>
            <person name="Jurgens J.A."/>
            <person name="Kallen N."/>
            <person name="Kersten P."/>
            <person name="Kohler A."/>
            <person name="Kuees U."/>
            <person name="Kumar T.K.A."/>
            <person name="Kuo A."/>
            <person name="LaButti K."/>
            <person name="Larrondo L.F."/>
            <person name="Lindquist E."/>
            <person name="Ling A."/>
            <person name="Lombard V."/>
            <person name="Lucas S."/>
            <person name="Lundell T."/>
            <person name="Martin R."/>
            <person name="McLaughlin D.J."/>
            <person name="Morgenstern I."/>
            <person name="Morin E."/>
            <person name="Murat C."/>
            <person name="Nagy L.G."/>
            <person name="Nolan M."/>
            <person name="Ohm R.A."/>
            <person name="Patyshakuliyeva A."/>
            <person name="Rokas A."/>
            <person name="Ruiz-Duenas F.J."/>
            <person name="Sabat G."/>
            <person name="Salamov A."/>
            <person name="Samejima M."/>
            <person name="Schmutz J."/>
            <person name="Slot J.C."/>
            <person name="St John F."/>
            <person name="Stenlid J."/>
            <person name="Sun H."/>
            <person name="Sun S."/>
            <person name="Syed K."/>
            <person name="Tsang A."/>
            <person name="Wiebenga A."/>
            <person name="Young D."/>
            <person name="Pisabarro A."/>
            <person name="Eastwood D.C."/>
            <person name="Martin F."/>
            <person name="Cullen D."/>
            <person name="Grigoriev I.V."/>
            <person name="Hibbett D.S."/>
        </authorList>
    </citation>
    <scope>NUCLEOTIDE SEQUENCE [LARGE SCALE GENOMIC DNA]</scope>
    <source>
        <strain evidence="2 3">DJM-731 SS1</strain>
    </source>
</reference>
<accession>M5G8H9</accession>
<dbReference type="GO" id="GO:0008168">
    <property type="term" value="F:methyltransferase activity"/>
    <property type="evidence" value="ECO:0007669"/>
    <property type="project" value="UniProtKB-KW"/>
</dbReference>
<dbReference type="STRING" id="1858805.M5G8H9"/>
<name>M5G8H9_DACPD</name>
<dbReference type="RefSeq" id="XP_040633415.1">
    <property type="nucleotide sequence ID" value="XM_040767759.1"/>
</dbReference>
<keyword evidence="2" id="KW-0808">Transferase</keyword>
<dbReference type="Proteomes" id="UP000030653">
    <property type="component" value="Unassembled WGS sequence"/>
</dbReference>
<dbReference type="GO" id="GO:0032259">
    <property type="term" value="P:methylation"/>
    <property type="evidence" value="ECO:0007669"/>
    <property type="project" value="UniProtKB-KW"/>
</dbReference>
<evidence type="ECO:0000259" key="1">
    <source>
        <dbReference type="Pfam" id="PF13649"/>
    </source>
</evidence>
<evidence type="ECO:0000313" key="3">
    <source>
        <dbReference type="Proteomes" id="UP000030653"/>
    </source>
</evidence>
<dbReference type="GeneID" id="63682821"/>
<dbReference type="PANTHER" id="PTHR43591">
    <property type="entry name" value="METHYLTRANSFERASE"/>
    <property type="match status" value="1"/>
</dbReference>
<dbReference type="CDD" id="cd02440">
    <property type="entry name" value="AdoMet_MTases"/>
    <property type="match status" value="1"/>
</dbReference>
<dbReference type="InterPro" id="IPR029063">
    <property type="entry name" value="SAM-dependent_MTases_sf"/>
</dbReference>
<dbReference type="Gene3D" id="3.40.50.150">
    <property type="entry name" value="Vaccinia Virus protein VP39"/>
    <property type="match status" value="1"/>
</dbReference>
<evidence type="ECO:0000313" key="2">
    <source>
        <dbReference type="EMBL" id="EJU06521.1"/>
    </source>
</evidence>
<feature type="domain" description="Methyltransferase" evidence="1">
    <location>
        <begin position="67"/>
        <end position="158"/>
    </location>
</feature>
<dbReference type="OMA" id="DYPRTHY"/>
<sequence length="294" mass="33132">MVITVTTTALAPAERYYTAHTYLLPSDEEERLRQGVWQLYRQHKMLKTDLAWESIPSDLHLKTGDKILDAGTGSGTWAIDMANSVPEGVEITGIDIEKKLFPSPVPNARFLVQSSLDLPKEWSSTFSLIHQRLMVCAFTEDAWNTNIAGFYRCLKPGGQIQLLEIDILRVMSDHLPTPPLTTQWMKALHALCKARNIGPHAIVDVPDILKKVGFEDTQTRKQPMYQNGEAGKAARYASLGSQRALKVPFLKAGGFGIAQTPAEFDTFMDQMEEEWATYEFAWLWIGWTAKKPVY</sequence>
<dbReference type="SUPFAM" id="SSF53335">
    <property type="entry name" value="S-adenosyl-L-methionine-dependent methyltransferases"/>
    <property type="match status" value="1"/>
</dbReference>
<protein>
    <submittedName>
        <fullName evidence="2">S-adenosyl-L-methionine-dependent methyltransferase</fullName>
    </submittedName>
</protein>
<keyword evidence="2" id="KW-0489">Methyltransferase</keyword>
<dbReference type="AlphaFoldDB" id="M5G8H9"/>
<dbReference type="OrthoDB" id="184880at2759"/>
<gene>
    <name evidence="2" type="ORF">DACRYDRAFT_103465</name>
</gene>
<proteinExistence type="predicted"/>
<keyword evidence="3" id="KW-1185">Reference proteome</keyword>
<dbReference type="HOGENOM" id="CLU_010595_9_3_1"/>
<dbReference type="Pfam" id="PF13649">
    <property type="entry name" value="Methyltransf_25"/>
    <property type="match status" value="1"/>
</dbReference>
<dbReference type="EMBL" id="JH795855">
    <property type="protein sequence ID" value="EJU06521.1"/>
    <property type="molecule type" value="Genomic_DNA"/>
</dbReference>
<organism evidence="2 3">
    <name type="scientific">Dacryopinax primogenitus (strain DJM 731)</name>
    <name type="common">Brown rot fungus</name>
    <dbReference type="NCBI Taxonomy" id="1858805"/>
    <lineage>
        <taxon>Eukaryota</taxon>
        <taxon>Fungi</taxon>
        <taxon>Dikarya</taxon>
        <taxon>Basidiomycota</taxon>
        <taxon>Agaricomycotina</taxon>
        <taxon>Dacrymycetes</taxon>
        <taxon>Dacrymycetales</taxon>
        <taxon>Dacrymycetaceae</taxon>
        <taxon>Dacryopinax</taxon>
    </lineage>
</organism>